<evidence type="ECO:0000313" key="3">
    <source>
        <dbReference type="Proteomes" id="UP000636458"/>
    </source>
</evidence>
<sequence length="404" mass="44167">MRIVSLSKVIPFKGIPHAGGEYVRRHVDALLSLGHTVTVLAPNDGRNRAALALNDLDFEVRLIGTSGWPRLTKFTDKFWTTIDPTNLAPRFRRAMKQDSLSRTMLEAADIVEVHWTETMSLLPVNLIVPKPLLFSQDVLGQREQRSLDATPRCRIMRRALGWLRVKRTGPGEHSKLSSAGMVIAFSEKDAGLVHQIVPQVSVEHIDPPLWDDSISAERVKREPRLARVIMVGAFKRPENNVGATWFLREVWPKIIESEPSAEFAIVGASPSAQLQAAAADAANVTFTGYVDSVEPYYASATVAVVPLLSGAGVKFKSLDALLRGVPLVATNIGAEGITDNRGGHPFSVHDDPAEFATAVIEILRGGVGVLGNGESQRWAQAKYGTSQFKLRIESILQKFAGELS</sequence>
<dbReference type="GO" id="GO:0016757">
    <property type="term" value="F:glycosyltransferase activity"/>
    <property type="evidence" value="ECO:0007669"/>
    <property type="project" value="TreeGrafter"/>
</dbReference>
<dbReference type="EMBL" id="JAEPES010000001">
    <property type="protein sequence ID" value="MBK4346449.1"/>
    <property type="molecule type" value="Genomic_DNA"/>
</dbReference>
<proteinExistence type="predicted"/>
<dbReference type="RefSeq" id="WP_200554780.1">
    <property type="nucleotide sequence ID" value="NZ_JAEPES010000001.1"/>
</dbReference>
<dbReference type="EMBL" id="JAEPES010000005">
    <property type="protein sequence ID" value="MBK4348923.1"/>
    <property type="molecule type" value="Genomic_DNA"/>
</dbReference>
<accession>A0A934SJE1</accession>
<reference evidence="1" key="1">
    <citation type="submission" date="2021-01" db="EMBL/GenBank/DDBJ databases">
        <title>Lacisediminihabitans sp. nov. strain G11-30, isolated from Antarctic Soil.</title>
        <authorList>
            <person name="Li J."/>
        </authorList>
    </citation>
    <scope>NUCLEOTIDE SEQUENCE</scope>
    <source>
        <strain evidence="1">G11-30</strain>
    </source>
</reference>
<name>A0A934SJE1_9MICO</name>
<evidence type="ECO:0000313" key="1">
    <source>
        <dbReference type="EMBL" id="MBK4346449.1"/>
    </source>
</evidence>
<dbReference type="Proteomes" id="UP000636458">
    <property type="component" value="Unassembled WGS sequence"/>
</dbReference>
<evidence type="ECO:0000313" key="2">
    <source>
        <dbReference type="EMBL" id="MBK4348923.1"/>
    </source>
</evidence>
<keyword evidence="3" id="KW-1185">Reference proteome</keyword>
<dbReference type="PANTHER" id="PTHR12526:SF600">
    <property type="entry name" value="GLYCOSYL TRANSFERASE GROUP 1"/>
    <property type="match status" value="1"/>
</dbReference>
<organism evidence="1 3">
    <name type="scientific">Lacisediminihabitans changchengi</name>
    <dbReference type="NCBI Taxonomy" id="2787634"/>
    <lineage>
        <taxon>Bacteria</taxon>
        <taxon>Bacillati</taxon>
        <taxon>Actinomycetota</taxon>
        <taxon>Actinomycetes</taxon>
        <taxon>Micrococcales</taxon>
        <taxon>Microbacteriaceae</taxon>
        <taxon>Lacisediminihabitans</taxon>
    </lineage>
</organism>
<dbReference type="Pfam" id="PF13692">
    <property type="entry name" value="Glyco_trans_1_4"/>
    <property type="match status" value="1"/>
</dbReference>
<gene>
    <name evidence="1" type="ORF">IV501_02270</name>
    <name evidence="2" type="ORF">IV501_14885</name>
</gene>
<dbReference type="SUPFAM" id="SSF53756">
    <property type="entry name" value="UDP-Glycosyltransferase/glycogen phosphorylase"/>
    <property type="match status" value="1"/>
</dbReference>
<dbReference type="AlphaFoldDB" id="A0A934SJE1"/>
<dbReference type="PANTHER" id="PTHR12526">
    <property type="entry name" value="GLYCOSYLTRANSFERASE"/>
    <property type="match status" value="1"/>
</dbReference>
<comment type="caution">
    <text evidence="1">The sequence shown here is derived from an EMBL/GenBank/DDBJ whole genome shotgun (WGS) entry which is preliminary data.</text>
</comment>
<dbReference type="Gene3D" id="3.40.50.2000">
    <property type="entry name" value="Glycogen Phosphorylase B"/>
    <property type="match status" value="2"/>
</dbReference>
<protein>
    <submittedName>
        <fullName evidence="1">Glycosyltransferase</fullName>
    </submittedName>
</protein>